<reference evidence="1" key="1">
    <citation type="submission" date="2021-06" db="EMBL/GenBank/DDBJ databases">
        <authorList>
            <person name="Kallberg Y."/>
            <person name="Tangrot J."/>
            <person name="Rosling A."/>
        </authorList>
    </citation>
    <scope>NUCLEOTIDE SEQUENCE</scope>
    <source>
        <strain evidence="1">IL203A</strain>
    </source>
</reference>
<feature type="non-terminal residue" evidence="1">
    <location>
        <position position="1"/>
    </location>
</feature>
<organism evidence="1 2">
    <name type="scientific">Dentiscutata heterogama</name>
    <dbReference type="NCBI Taxonomy" id="1316150"/>
    <lineage>
        <taxon>Eukaryota</taxon>
        <taxon>Fungi</taxon>
        <taxon>Fungi incertae sedis</taxon>
        <taxon>Mucoromycota</taxon>
        <taxon>Glomeromycotina</taxon>
        <taxon>Glomeromycetes</taxon>
        <taxon>Diversisporales</taxon>
        <taxon>Gigasporaceae</taxon>
        <taxon>Dentiscutata</taxon>
    </lineage>
</organism>
<gene>
    <name evidence="1" type="ORF">DHETER_LOCUS15260</name>
</gene>
<evidence type="ECO:0000313" key="2">
    <source>
        <dbReference type="Proteomes" id="UP000789702"/>
    </source>
</evidence>
<protein>
    <submittedName>
        <fullName evidence="1">9570_t:CDS:1</fullName>
    </submittedName>
</protein>
<comment type="caution">
    <text evidence="1">The sequence shown here is derived from an EMBL/GenBank/DDBJ whole genome shotgun (WGS) entry which is preliminary data.</text>
</comment>
<evidence type="ECO:0000313" key="1">
    <source>
        <dbReference type="EMBL" id="CAG8761014.1"/>
    </source>
</evidence>
<proteinExistence type="predicted"/>
<keyword evidence="2" id="KW-1185">Reference proteome</keyword>
<accession>A0ACA9QPI7</accession>
<dbReference type="Proteomes" id="UP000789702">
    <property type="component" value="Unassembled WGS sequence"/>
</dbReference>
<sequence length="45" mass="4855">INLLNGSSARKITSNGDFPGRWPKCKLSKCSGPPYDVTSAVIVYL</sequence>
<dbReference type="EMBL" id="CAJVPU010051291">
    <property type="protein sequence ID" value="CAG8761014.1"/>
    <property type="molecule type" value="Genomic_DNA"/>
</dbReference>
<name>A0ACA9QPI7_9GLOM</name>